<name>A0A368GZG3_ANCCA</name>
<comment type="caution">
    <text evidence="2">The sequence shown here is derived from an EMBL/GenBank/DDBJ whole genome shotgun (WGS) entry which is preliminary data.</text>
</comment>
<feature type="chain" id="PRO_5016934010" evidence="1">
    <location>
        <begin position="17"/>
        <end position="56"/>
    </location>
</feature>
<evidence type="ECO:0000256" key="1">
    <source>
        <dbReference type="SAM" id="SignalP"/>
    </source>
</evidence>
<accession>A0A368GZG3</accession>
<dbReference type="Proteomes" id="UP000252519">
    <property type="component" value="Unassembled WGS sequence"/>
</dbReference>
<sequence>MQTILLVSLAVSIAFAQFAPQNPQQLQQQPYVQEQQFFRNQPARFSQYRYFLFAFT</sequence>
<evidence type="ECO:0000313" key="3">
    <source>
        <dbReference type="Proteomes" id="UP000252519"/>
    </source>
</evidence>
<protein>
    <submittedName>
        <fullName evidence="2">Uncharacterized protein</fullName>
    </submittedName>
</protein>
<proteinExistence type="predicted"/>
<evidence type="ECO:0000313" key="2">
    <source>
        <dbReference type="EMBL" id="RCN49742.1"/>
    </source>
</evidence>
<organism evidence="2 3">
    <name type="scientific">Ancylostoma caninum</name>
    <name type="common">Dog hookworm</name>
    <dbReference type="NCBI Taxonomy" id="29170"/>
    <lineage>
        <taxon>Eukaryota</taxon>
        <taxon>Metazoa</taxon>
        <taxon>Ecdysozoa</taxon>
        <taxon>Nematoda</taxon>
        <taxon>Chromadorea</taxon>
        <taxon>Rhabditida</taxon>
        <taxon>Rhabditina</taxon>
        <taxon>Rhabditomorpha</taxon>
        <taxon>Strongyloidea</taxon>
        <taxon>Ancylostomatidae</taxon>
        <taxon>Ancylostomatinae</taxon>
        <taxon>Ancylostoma</taxon>
    </lineage>
</organism>
<dbReference type="EMBL" id="JOJR01000030">
    <property type="protein sequence ID" value="RCN49742.1"/>
    <property type="molecule type" value="Genomic_DNA"/>
</dbReference>
<keyword evidence="3" id="KW-1185">Reference proteome</keyword>
<feature type="signal peptide" evidence="1">
    <location>
        <begin position="1"/>
        <end position="16"/>
    </location>
</feature>
<reference evidence="2 3" key="1">
    <citation type="submission" date="2014-10" db="EMBL/GenBank/DDBJ databases">
        <title>Draft genome of the hookworm Ancylostoma caninum.</title>
        <authorList>
            <person name="Mitreva M."/>
        </authorList>
    </citation>
    <scope>NUCLEOTIDE SEQUENCE [LARGE SCALE GENOMIC DNA]</scope>
    <source>
        <strain evidence="2 3">Baltimore</strain>
    </source>
</reference>
<keyword evidence="1" id="KW-0732">Signal</keyword>
<gene>
    <name evidence="2" type="ORF">ANCCAN_04198</name>
</gene>
<dbReference type="AlphaFoldDB" id="A0A368GZG3"/>